<comment type="caution">
    <text evidence="1">The sequence shown here is derived from an EMBL/GenBank/DDBJ whole genome shotgun (WGS) entry which is preliminary data.</text>
</comment>
<accession>X0T1E8</accession>
<feature type="non-terminal residue" evidence="1">
    <location>
        <position position="1"/>
    </location>
</feature>
<proteinExistence type="predicted"/>
<name>X0T1E8_9ZZZZ</name>
<dbReference type="AlphaFoldDB" id="X0T1E8"/>
<evidence type="ECO:0000313" key="1">
    <source>
        <dbReference type="EMBL" id="GAF81186.1"/>
    </source>
</evidence>
<organism evidence="1">
    <name type="scientific">marine sediment metagenome</name>
    <dbReference type="NCBI Taxonomy" id="412755"/>
    <lineage>
        <taxon>unclassified sequences</taxon>
        <taxon>metagenomes</taxon>
        <taxon>ecological metagenomes</taxon>
    </lineage>
</organism>
<protein>
    <submittedName>
        <fullName evidence="1">Uncharacterized protein</fullName>
    </submittedName>
</protein>
<sequence>KSIPYFIVITPWGKFMCEGKEAYNYVVQQLKVEGLA</sequence>
<reference evidence="1" key="1">
    <citation type="journal article" date="2014" name="Front. Microbiol.">
        <title>High frequency of phylogenetically diverse reductive dehalogenase-homologous genes in deep subseafloor sedimentary metagenomes.</title>
        <authorList>
            <person name="Kawai M."/>
            <person name="Futagami T."/>
            <person name="Toyoda A."/>
            <person name="Takaki Y."/>
            <person name="Nishi S."/>
            <person name="Hori S."/>
            <person name="Arai W."/>
            <person name="Tsubouchi T."/>
            <person name="Morono Y."/>
            <person name="Uchiyama I."/>
            <person name="Ito T."/>
            <person name="Fujiyama A."/>
            <person name="Inagaki F."/>
            <person name="Takami H."/>
        </authorList>
    </citation>
    <scope>NUCLEOTIDE SEQUENCE</scope>
    <source>
        <strain evidence="1">Expedition CK06-06</strain>
    </source>
</reference>
<gene>
    <name evidence="1" type="ORF">S01H1_09054</name>
</gene>
<dbReference type="EMBL" id="BARS01004630">
    <property type="protein sequence ID" value="GAF81186.1"/>
    <property type="molecule type" value="Genomic_DNA"/>
</dbReference>